<keyword evidence="3" id="KW-1185">Reference proteome</keyword>
<feature type="compositionally biased region" description="Basic residues" evidence="1">
    <location>
        <begin position="100"/>
        <end position="109"/>
    </location>
</feature>
<sequence>MHHKGRGKLKLKRKLSGIGREETLVTAERIPHTGQETSKTNSSATVGKVLTCNQVTSKKAERKRKRRVWGNYITSTQTDISEACELASDKKPEQPIKSTPGHHKIVKGE</sequence>
<proteinExistence type="predicted"/>
<name>A0AAV4G7H1_9GAST</name>
<dbReference type="Proteomes" id="UP000762676">
    <property type="component" value="Unassembled WGS sequence"/>
</dbReference>
<reference evidence="2 3" key="1">
    <citation type="journal article" date="2021" name="Elife">
        <title>Chloroplast acquisition without the gene transfer in kleptoplastic sea slugs, Plakobranchus ocellatus.</title>
        <authorList>
            <person name="Maeda T."/>
            <person name="Takahashi S."/>
            <person name="Yoshida T."/>
            <person name="Shimamura S."/>
            <person name="Takaki Y."/>
            <person name="Nagai Y."/>
            <person name="Toyoda A."/>
            <person name="Suzuki Y."/>
            <person name="Arimoto A."/>
            <person name="Ishii H."/>
            <person name="Satoh N."/>
            <person name="Nishiyama T."/>
            <person name="Hasebe M."/>
            <person name="Maruyama T."/>
            <person name="Minagawa J."/>
            <person name="Obokata J."/>
            <person name="Shigenobu S."/>
        </authorList>
    </citation>
    <scope>NUCLEOTIDE SEQUENCE [LARGE SCALE GENOMIC DNA]</scope>
</reference>
<gene>
    <name evidence="2" type="ORF">ElyMa_002341300</name>
</gene>
<comment type="caution">
    <text evidence="2">The sequence shown here is derived from an EMBL/GenBank/DDBJ whole genome shotgun (WGS) entry which is preliminary data.</text>
</comment>
<feature type="region of interest" description="Disordered" evidence="1">
    <location>
        <begin position="87"/>
        <end position="109"/>
    </location>
</feature>
<evidence type="ECO:0000313" key="3">
    <source>
        <dbReference type="Proteomes" id="UP000762676"/>
    </source>
</evidence>
<organism evidence="2 3">
    <name type="scientific">Elysia marginata</name>
    <dbReference type="NCBI Taxonomy" id="1093978"/>
    <lineage>
        <taxon>Eukaryota</taxon>
        <taxon>Metazoa</taxon>
        <taxon>Spiralia</taxon>
        <taxon>Lophotrochozoa</taxon>
        <taxon>Mollusca</taxon>
        <taxon>Gastropoda</taxon>
        <taxon>Heterobranchia</taxon>
        <taxon>Euthyneura</taxon>
        <taxon>Panpulmonata</taxon>
        <taxon>Sacoglossa</taxon>
        <taxon>Placobranchoidea</taxon>
        <taxon>Plakobranchidae</taxon>
        <taxon>Elysia</taxon>
    </lineage>
</organism>
<dbReference type="AlphaFoldDB" id="A0AAV4G7H1"/>
<evidence type="ECO:0000256" key="1">
    <source>
        <dbReference type="SAM" id="MobiDB-lite"/>
    </source>
</evidence>
<accession>A0AAV4G7H1</accession>
<feature type="region of interest" description="Disordered" evidence="1">
    <location>
        <begin position="20"/>
        <end position="45"/>
    </location>
</feature>
<feature type="compositionally biased region" description="Polar residues" evidence="1">
    <location>
        <begin position="34"/>
        <end position="45"/>
    </location>
</feature>
<protein>
    <submittedName>
        <fullName evidence="2">Uncharacterized protein</fullName>
    </submittedName>
</protein>
<dbReference type="EMBL" id="BMAT01004832">
    <property type="protein sequence ID" value="GFR81463.1"/>
    <property type="molecule type" value="Genomic_DNA"/>
</dbReference>
<evidence type="ECO:0000313" key="2">
    <source>
        <dbReference type="EMBL" id="GFR81463.1"/>
    </source>
</evidence>